<dbReference type="SUPFAM" id="SSF57889">
    <property type="entry name" value="Cysteine-rich domain"/>
    <property type="match status" value="1"/>
</dbReference>
<dbReference type="InterPro" id="IPR002219">
    <property type="entry name" value="PKC_DAG/PE"/>
</dbReference>
<dbReference type="PROSITE" id="PS50081">
    <property type="entry name" value="ZF_DAG_PE_2"/>
    <property type="match status" value="1"/>
</dbReference>
<evidence type="ECO:0000313" key="5">
    <source>
        <dbReference type="EMBL" id="KAK4746102.1"/>
    </source>
</evidence>
<dbReference type="Pfam" id="PF03107">
    <property type="entry name" value="C1_2"/>
    <property type="match status" value="1"/>
</dbReference>
<keyword evidence="6" id="KW-1185">Reference proteome</keyword>
<dbReference type="Proteomes" id="UP001345219">
    <property type="component" value="Chromosome 10"/>
</dbReference>
<evidence type="ECO:0000256" key="1">
    <source>
        <dbReference type="ARBA" id="ARBA00022723"/>
    </source>
</evidence>
<protein>
    <recommendedName>
        <fullName evidence="4">Phorbol-ester/DAG-type domain-containing protein</fullName>
    </recommendedName>
</protein>
<feature type="domain" description="Phorbol-ester/DAG-type" evidence="4">
    <location>
        <begin position="33"/>
        <end position="87"/>
    </location>
</feature>
<name>A0AAN7GTC6_9MYRT</name>
<dbReference type="InterPro" id="IPR004146">
    <property type="entry name" value="DC1"/>
</dbReference>
<accession>A0AAN7GTC6</accession>
<sequence length="257" mass="28461">MEPSCTPTQIQVMSTYRSSIKIDREITHQAHPHHKLRLEYSETPFDCHGCKEAGIGLKYRCQLCKYELHKVCGAAQPTVTHPFYRKCAFDFYYRPPDHNLRICDACQGDVSGFVYHCKCCDFDLHPCCVNLQQVLNDGQNNMLYLSAGLSGSCHHCGAKGPGWAYRSGQSKGYNLHVSCVKKLLVESWLASYFNVDKNKVQELQTRIPSLSGAPQKNGSGVRKYAQLAGGAVRVVMSALLGDPTAVLAGVVRGLISM</sequence>
<comment type="caution">
    <text evidence="5">The sequence shown here is derived from an EMBL/GenBank/DDBJ whole genome shotgun (WGS) entry which is preliminary data.</text>
</comment>
<dbReference type="EMBL" id="JAXIOK010000021">
    <property type="protein sequence ID" value="KAK4746102.1"/>
    <property type="molecule type" value="Genomic_DNA"/>
</dbReference>
<evidence type="ECO:0000256" key="2">
    <source>
        <dbReference type="ARBA" id="ARBA00022737"/>
    </source>
</evidence>
<dbReference type="InterPro" id="IPR046349">
    <property type="entry name" value="C1-like_sf"/>
</dbReference>
<evidence type="ECO:0000313" key="6">
    <source>
        <dbReference type="Proteomes" id="UP001345219"/>
    </source>
</evidence>
<evidence type="ECO:0000259" key="4">
    <source>
        <dbReference type="PROSITE" id="PS50081"/>
    </source>
</evidence>
<dbReference type="PANTHER" id="PTHR46477">
    <property type="entry name" value="CYSTEINE/HISTIDINE-RICH C1 DOMAIN FAMILY PROTEIN"/>
    <property type="match status" value="1"/>
</dbReference>
<reference evidence="5 6" key="1">
    <citation type="journal article" date="2023" name="Hortic Res">
        <title>Pangenome of water caltrop reveals structural variations and asymmetric subgenome divergence after allopolyploidization.</title>
        <authorList>
            <person name="Zhang X."/>
            <person name="Chen Y."/>
            <person name="Wang L."/>
            <person name="Yuan Y."/>
            <person name="Fang M."/>
            <person name="Shi L."/>
            <person name="Lu R."/>
            <person name="Comes H.P."/>
            <person name="Ma Y."/>
            <person name="Chen Y."/>
            <person name="Huang G."/>
            <person name="Zhou Y."/>
            <person name="Zheng Z."/>
            <person name="Qiu Y."/>
        </authorList>
    </citation>
    <scope>NUCLEOTIDE SEQUENCE [LARGE SCALE GENOMIC DNA]</scope>
    <source>
        <tissue evidence="5">Roots</tissue>
    </source>
</reference>
<organism evidence="5 6">
    <name type="scientific">Trapa incisa</name>
    <dbReference type="NCBI Taxonomy" id="236973"/>
    <lineage>
        <taxon>Eukaryota</taxon>
        <taxon>Viridiplantae</taxon>
        <taxon>Streptophyta</taxon>
        <taxon>Embryophyta</taxon>
        <taxon>Tracheophyta</taxon>
        <taxon>Spermatophyta</taxon>
        <taxon>Magnoliopsida</taxon>
        <taxon>eudicotyledons</taxon>
        <taxon>Gunneridae</taxon>
        <taxon>Pentapetalae</taxon>
        <taxon>rosids</taxon>
        <taxon>malvids</taxon>
        <taxon>Myrtales</taxon>
        <taxon>Lythraceae</taxon>
        <taxon>Trapa</taxon>
    </lineage>
</organism>
<keyword evidence="3" id="KW-0862">Zinc</keyword>
<keyword evidence="1" id="KW-0479">Metal-binding</keyword>
<dbReference type="GO" id="GO:0046872">
    <property type="term" value="F:metal ion binding"/>
    <property type="evidence" value="ECO:0007669"/>
    <property type="project" value="UniProtKB-KW"/>
</dbReference>
<evidence type="ECO:0000256" key="3">
    <source>
        <dbReference type="ARBA" id="ARBA00022833"/>
    </source>
</evidence>
<gene>
    <name evidence="5" type="ORF">SAY87_012414</name>
</gene>
<keyword evidence="2" id="KW-0677">Repeat</keyword>
<dbReference type="PANTHER" id="PTHR46477:SF17">
    <property type="entry name" value="PHORBOL-ESTER_DAG-TYPE DOMAIN-CONTAINING PROTEIN"/>
    <property type="match status" value="1"/>
</dbReference>
<dbReference type="AlphaFoldDB" id="A0AAN7GTC6"/>
<proteinExistence type="predicted"/>